<keyword evidence="2" id="KW-1185">Reference proteome</keyword>
<protein>
    <submittedName>
        <fullName evidence="1">Uncharacterized protein</fullName>
    </submittedName>
</protein>
<evidence type="ECO:0000313" key="2">
    <source>
        <dbReference type="Proteomes" id="UP000307657"/>
    </source>
</evidence>
<dbReference type="EMBL" id="SUPL01000007">
    <property type="protein sequence ID" value="TJY33379.1"/>
    <property type="molecule type" value="Genomic_DNA"/>
</dbReference>
<dbReference type="Proteomes" id="UP000307657">
    <property type="component" value="Unassembled WGS sequence"/>
</dbReference>
<reference evidence="1 2" key="1">
    <citation type="submission" date="2019-04" db="EMBL/GenBank/DDBJ databases">
        <title>Lacinutrix sp. nov., isolated from marine water.</title>
        <authorList>
            <person name="Kim W."/>
        </authorList>
    </citation>
    <scope>NUCLEOTIDE SEQUENCE [LARGE SCALE GENOMIC DNA]</scope>
    <source>
        <strain evidence="1 2">CAU 1491</strain>
    </source>
</reference>
<dbReference type="OrthoDB" id="9204486at2"/>
<evidence type="ECO:0000313" key="1">
    <source>
        <dbReference type="EMBL" id="TJY33379.1"/>
    </source>
</evidence>
<organism evidence="1 2">
    <name type="scientific">Pontimicrobium aquaticum</name>
    <dbReference type="NCBI Taxonomy" id="2565367"/>
    <lineage>
        <taxon>Bacteria</taxon>
        <taxon>Pseudomonadati</taxon>
        <taxon>Bacteroidota</taxon>
        <taxon>Flavobacteriia</taxon>
        <taxon>Flavobacteriales</taxon>
        <taxon>Flavobacteriaceae</taxon>
        <taxon>Pontimicrobium</taxon>
    </lineage>
</organism>
<dbReference type="RefSeq" id="WP_136844557.1">
    <property type="nucleotide sequence ID" value="NZ_SUPL01000007.1"/>
</dbReference>
<dbReference type="AlphaFoldDB" id="A0A4V5LQ16"/>
<proteinExistence type="predicted"/>
<sequence>MSHDLYASWATSELAKKYKENSTECFLTEPEGEFEIFANRESGRNWPIPDGRLSVDYRNNRYEVALELKRINEGLHGILTAIGQSQAYIHPTKGYSASVIVIPRIYATHETPGNYVQEVLNNVNPDLPIGVYSYDTPDTSATSPFHGKLLCHRNINLSFANFLQPNTALSGQKSNTQWAHLREGSSEPDAFFRYLQCAKTLKANLLEEPILNVPQELLDAVQRISPGADPLRYLTYTSGEIFHDVVWRTFWVNYILFREVATLYEKNNNDYTLVDVPTKLKHINGRDWKKFFSGKSNSKKNRLVNSLNANEITEDEAWEDFARNIHDRAHSYREDIDSSLEHLGFLDDDGKPSDLGYKFVDACERSGDSATGTPKLIFGSTLLKNGGLAAFLHYIYKLSETRLKSSPLEFTARNAARDNRLEFQNVDYLNWIKEELANNLKVMNTATLRGGVERKPFQAELSILRKFDFVSKFRIGLGLEINWPLLQEYLEFEV</sequence>
<accession>A0A4V5LQ16</accession>
<comment type="caution">
    <text evidence="1">The sequence shown here is derived from an EMBL/GenBank/DDBJ whole genome shotgun (WGS) entry which is preliminary data.</text>
</comment>
<name>A0A4V5LQ16_9FLAO</name>
<gene>
    <name evidence="1" type="ORF">E5167_12830</name>
</gene>